<feature type="domain" description="DUF3730" evidence="8">
    <location>
        <begin position="464"/>
        <end position="680"/>
    </location>
</feature>
<dbReference type="GO" id="GO:0012506">
    <property type="term" value="C:vesicle membrane"/>
    <property type="evidence" value="ECO:0007669"/>
    <property type="project" value="TreeGrafter"/>
</dbReference>
<keyword evidence="10" id="KW-1185">Reference proteome</keyword>
<feature type="region of interest" description="Disordered" evidence="7">
    <location>
        <begin position="1406"/>
        <end position="1478"/>
    </location>
</feature>
<dbReference type="InterPro" id="IPR018252">
    <property type="entry name" value="Annexin_repeat_CS"/>
</dbReference>
<protein>
    <recommendedName>
        <fullName evidence="6">Annexin</fullName>
    </recommendedName>
</protein>
<feature type="compositionally biased region" description="Pro residues" evidence="7">
    <location>
        <begin position="1406"/>
        <end position="1433"/>
    </location>
</feature>
<dbReference type="Pfam" id="PF12530">
    <property type="entry name" value="DUF3730"/>
    <property type="match status" value="1"/>
</dbReference>
<dbReference type="GO" id="GO:0005886">
    <property type="term" value="C:plasma membrane"/>
    <property type="evidence" value="ECO:0007669"/>
    <property type="project" value="TreeGrafter"/>
</dbReference>
<organism evidence="9 10">
    <name type="scientific">Petrolisthes manimaculis</name>
    <dbReference type="NCBI Taxonomy" id="1843537"/>
    <lineage>
        <taxon>Eukaryota</taxon>
        <taxon>Metazoa</taxon>
        <taxon>Ecdysozoa</taxon>
        <taxon>Arthropoda</taxon>
        <taxon>Crustacea</taxon>
        <taxon>Multicrustacea</taxon>
        <taxon>Malacostraca</taxon>
        <taxon>Eumalacostraca</taxon>
        <taxon>Eucarida</taxon>
        <taxon>Decapoda</taxon>
        <taxon>Pleocyemata</taxon>
        <taxon>Anomura</taxon>
        <taxon>Galatheoidea</taxon>
        <taxon>Porcellanidae</taxon>
        <taxon>Petrolisthes</taxon>
    </lineage>
</organism>
<dbReference type="InterPro" id="IPR018502">
    <property type="entry name" value="Annexin_repeat"/>
</dbReference>
<proteinExistence type="inferred from homology"/>
<name>A0AAE1UJW1_9EUCA</name>
<dbReference type="PROSITE" id="PS51897">
    <property type="entry name" value="ANNEXIN_2"/>
    <property type="match status" value="4"/>
</dbReference>
<dbReference type="FunFam" id="1.10.220.10:FF:000004">
    <property type="entry name" value="Annexin"/>
    <property type="match status" value="1"/>
</dbReference>
<feature type="compositionally biased region" description="Low complexity" evidence="7">
    <location>
        <begin position="1434"/>
        <end position="1450"/>
    </location>
</feature>
<evidence type="ECO:0000313" key="10">
    <source>
        <dbReference type="Proteomes" id="UP001292094"/>
    </source>
</evidence>
<sequence>MDEYSQNISSGNVFLQSQAITKLNTSAVEKTKEKSSLYETEEVKKLWQTVNHGEESEASLAVEAVVGLVKLGLLPPPATLQNFLADITCAKSPSAIVQGITEMVLLLSGGEDEGDSKCPFTGPPKGPIHPYVTVVTKRPDLMPTVLEELAYLLAHPDPKVRVSSVSHVQPVLLHTFCLTENTLSLARPLLSAFTTAAASPLDAVPLLCRILTLIKDSSRDHVERKVLVVCTLAQLAATHNLTQLQSALLPCIVILIPLAWKQNLGTRTLERYLSVLTSRLGRGCDVTLCALAEVLPQISGALQVNLLKIGATLLSHKDGNPLIGARLLPSLLQVLSAPCTAVSGLTTAAAVLVSLVQATPTQPSSNTQLAGNEYWETLCSTHSSLGSYLPALDFSDRLVKDPQLASDWLTKLADSTNQISTFYHTIVTSVFLYQGSTPQSVQQAAKVVEREVVRQKVLSVEVFPMVLYRLGREKDPATRLVLLYTLPSLAVNKLCVGMVVKTLLALWSSVSLRPVVLRLALDLWTVQPRTYPYLMKLLQDRSSDTREIQIARAFVVSSVCKTKPSEHGEELLPLLSGFLNECKNDEGTAQTLMALDGIYHLCSNQIIDLRTTWRVVAPKLARDKRRGVTEKLCLLLSLVPELKVTSVEYDKFTADCITILWNWATSTRPLSVIKASYKALEKFPYENYKLNMLPKYAKEGHTLPASMSATPFEAARKPEDVLEYVPGLGWVKLVKGCPENHLDCVESFIKSLVAREVAGLPKGIYLTAIQEAKRRGIKSANGTPEPPNYSFFKDSSILKALVQFLIDCPKLMHQCVDANEKQRFLRSAVLMLEALGQSLPRPYPALDWSFLETLLKTAQSTTNYDWIKRIRHSIFQITSRQCNKSASSGAIINQYLIPGSAGLTREDEIVLFGLLDHLGRGLPPTVLQPFLAHILKQQRSDSHHLKDLLTALHPNLTADIIFDTNRNVLSNAVENLNEFLDPEDKVVYEAYKACVADLPQKHIERLTSPSLWWEVTDERLYRAAVLRCHVAQQDPETLALPWLNDLVDSAAGLPGDRSHILKVMCDTLVVRSQAKESTSWFLQLLGRLQEHLKRKPGDNLVAAHEQHQRITFYLDLVVMALIVWSGLWSTHHMKTLATSAPLRDRLILPSLVTLAGQPEWRPTLNQFLNWLVSCHALLPSVVATLYHLAPPTLLLATLNPTLSQSMWNKSQGVYVTVTPGDLQMKLVSTLGTYCIFQFVTINFPRSTATLADKLVTLKGSKDQDSSEEVCDTFITVKFALHQRIKMSYPGGNPMGFGQPGQGSPYPSYPPAPGAAPYPPAQGGSPYPPMPGAYPPAPGGVPYPPSSGSPYPPGPGGSPYPPAPGGSPYPPAPGGSPYPPAPGAAPYPPAPGGSPYPPAPGGSYPPAPGGSYPPAPGGSPYPPAPGASPYPPVGGSPYPGAQTYPPASGAPSYPPAPGSSPYSQAPGTSPYPAAPGAPYGGAQPQVSAYPAYSTQQTQMHSSQPMGGSLIQYTEIPTVAPTPHFDASSDASILRKAMKGLGTDEAAIIGVLSRRTSDERQQILLKYQQAYGRDLIKDLKSELSGKFEDCIIALMRPLPIFLASELHEAMAGIGTNERTLVEILCTRDNASLMTIKTAYQQQYRKRLEEALSGDVSGDFRRLLISVCACSRDEQNCDPALANNLAQQLYKAGEGKLGTNEGEFNRILASYSYPLLRCVFEEYKKIKGKTFGQAIDSELSGDLKTGMKAVYLSIENRSAYFARELHESMAGMGTKDRALIRLVVSRAEIDMGNIKQEYQKLFNKPLEKAIKDDTSGDVKKLLVGMVEG</sequence>
<evidence type="ECO:0000256" key="3">
    <source>
        <dbReference type="ARBA" id="ARBA00022837"/>
    </source>
</evidence>
<evidence type="ECO:0000256" key="5">
    <source>
        <dbReference type="ARBA" id="ARBA00023302"/>
    </source>
</evidence>
<dbReference type="PRINTS" id="PR00196">
    <property type="entry name" value="ANNEXIN"/>
</dbReference>
<comment type="similarity">
    <text evidence="1 6">Belongs to the annexin family.</text>
</comment>
<comment type="caution">
    <text evidence="9">The sequence shown here is derived from an EMBL/GenBank/DDBJ whole genome shotgun (WGS) entry which is preliminary data.</text>
</comment>
<evidence type="ECO:0000256" key="7">
    <source>
        <dbReference type="SAM" id="MobiDB-lite"/>
    </source>
</evidence>
<dbReference type="GO" id="GO:0001786">
    <property type="term" value="F:phosphatidylserine binding"/>
    <property type="evidence" value="ECO:0007669"/>
    <property type="project" value="TreeGrafter"/>
</dbReference>
<feature type="region of interest" description="Disordered" evidence="7">
    <location>
        <begin position="1344"/>
        <end position="1376"/>
    </location>
</feature>
<dbReference type="FunFam" id="1.10.220.10:FF:000002">
    <property type="entry name" value="Annexin"/>
    <property type="match status" value="1"/>
</dbReference>
<dbReference type="PANTHER" id="PTHR10502">
    <property type="entry name" value="ANNEXIN"/>
    <property type="match status" value="1"/>
</dbReference>
<reference evidence="9" key="1">
    <citation type="submission" date="2023-11" db="EMBL/GenBank/DDBJ databases">
        <title>Genome assemblies of two species of porcelain crab, Petrolisthes cinctipes and Petrolisthes manimaculis (Anomura: Porcellanidae).</title>
        <authorList>
            <person name="Angst P."/>
        </authorList>
    </citation>
    <scope>NUCLEOTIDE SEQUENCE</scope>
    <source>
        <strain evidence="9">PB745_02</strain>
        <tissue evidence="9">Gill</tissue>
    </source>
</reference>
<feature type="compositionally biased region" description="Low complexity" evidence="7">
    <location>
        <begin position="1458"/>
        <end position="1478"/>
    </location>
</feature>
<dbReference type="InterPro" id="IPR037104">
    <property type="entry name" value="Annexin_sf"/>
</dbReference>
<dbReference type="GO" id="GO:0005634">
    <property type="term" value="C:nucleus"/>
    <property type="evidence" value="ECO:0007669"/>
    <property type="project" value="TreeGrafter"/>
</dbReference>
<dbReference type="SUPFAM" id="SSF47874">
    <property type="entry name" value="Annexin"/>
    <property type="match status" value="1"/>
</dbReference>
<dbReference type="SMART" id="SM00335">
    <property type="entry name" value="ANX"/>
    <property type="match status" value="4"/>
</dbReference>
<feature type="region of interest" description="Disordered" evidence="7">
    <location>
        <begin position="1291"/>
        <end position="1323"/>
    </location>
</feature>
<gene>
    <name evidence="9" type="ORF">Pmani_007632</name>
</gene>
<dbReference type="Pfam" id="PF00191">
    <property type="entry name" value="Annexin"/>
    <property type="match status" value="4"/>
</dbReference>
<dbReference type="PROSITE" id="PS00223">
    <property type="entry name" value="ANNEXIN_1"/>
    <property type="match status" value="2"/>
</dbReference>
<evidence type="ECO:0000256" key="6">
    <source>
        <dbReference type="RuleBase" id="RU003540"/>
    </source>
</evidence>
<accession>A0AAE1UJW1</accession>
<feature type="compositionally biased region" description="Pro residues" evidence="7">
    <location>
        <begin position="1306"/>
        <end position="1323"/>
    </location>
</feature>
<dbReference type="FunFam" id="1.10.220.10:FF:000001">
    <property type="entry name" value="Annexin"/>
    <property type="match status" value="1"/>
</dbReference>
<dbReference type="GO" id="GO:0005509">
    <property type="term" value="F:calcium ion binding"/>
    <property type="evidence" value="ECO:0007669"/>
    <property type="project" value="InterPro"/>
</dbReference>
<dbReference type="InterPro" id="IPR001464">
    <property type="entry name" value="Annexin"/>
</dbReference>
<dbReference type="EMBL" id="JAWZYT010000577">
    <property type="protein sequence ID" value="KAK4321560.1"/>
    <property type="molecule type" value="Genomic_DNA"/>
</dbReference>
<dbReference type="Gene3D" id="1.10.220.10">
    <property type="entry name" value="Annexin"/>
    <property type="match status" value="4"/>
</dbReference>
<dbReference type="PANTHER" id="PTHR10502:SF102">
    <property type="entry name" value="ANNEXIN B11"/>
    <property type="match status" value="1"/>
</dbReference>
<evidence type="ECO:0000259" key="8">
    <source>
        <dbReference type="Pfam" id="PF12530"/>
    </source>
</evidence>
<evidence type="ECO:0000256" key="4">
    <source>
        <dbReference type="ARBA" id="ARBA00023216"/>
    </source>
</evidence>
<keyword evidence="2 6" id="KW-0677">Repeat</keyword>
<dbReference type="InterPro" id="IPR016024">
    <property type="entry name" value="ARM-type_fold"/>
</dbReference>
<dbReference type="GO" id="GO:0005737">
    <property type="term" value="C:cytoplasm"/>
    <property type="evidence" value="ECO:0007669"/>
    <property type="project" value="TreeGrafter"/>
</dbReference>
<keyword evidence="3 6" id="KW-0106">Calcium</keyword>
<keyword evidence="4 6" id="KW-0041">Annexin</keyword>
<dbReference type="Proteomes" id="UP001292094">
    <property type="component" value="Unassembled WGS sequence"/>
</dbReference>
<comment type="domain">
    <text evidence="6">A pair of annexin repeats may form one binding site for calcium and phospholipid.</text>
</comment>
<dbReference type="SUPFAM" id="SSF48371">
    <property type="entry name" value="ARM repeat"/>
    <property type="match status" value="1"/>
</dbReference>
<dbReference type="GO" id="GO:0005544">
    <property type="term" value="F:calcium-dependent phospholipid binding"/>
    <property type="evidence" value="ECO:0007669"/>
    <property type="project" value="UniProtKB-KW"/>
</dbReference>
<evidence type="ECO:0000313" key="9">
    <source>
        <dbReference type="EMBL" id="KAK4321560.1"/>
    </source>
</evidence>
<dbReference type="InterPro" id="IPR022542">
    <property type="entry name" value="FOCAD/RST1_DUF3730"/>
</dbReference>
<dbReference type="FunFam" id="1.10.220.10:FF:000003">
    <property type="entry name" value="Annexin"/>
    <property type="match status" value="1"/>
</dbReference>
<evidence type="ECO:0000256" key="2">
    <source>
        <dbReference type="ARBA" id="ARBA00022737"/>
    </source>
</evidence>
<keyword evidence="5 6" id="KW-0111">Calcium/phospholipid-binding</keyword>
<evidence type="ECO:0000256" key="1">
    <source>
        <dbReference type="ARBA" id="ARBA00007831"/>
    </source>
</evidence>